<keyword evidence="2" id="KW-1133">Transmembrane helix</keyword>
<name>A0A6J4HJ16_9MICC</name>
<accession>A0A6J4HJ16</accession>
<protein>
    <recommendedName>
        <fullName evidence="4">Polysaccharide chain length determinant N-terminal domain-containing protein</fullName>
    </recommendedName>
</protein>
<dbReference type="InterPro" id="IPR050445">
    <property type="entry name" value="Bact_polysacc_biosynth/exp"/>
</dbReference>
<feature type="region of interest" description="Disordered" evidence="1">
    <location>
        <begin position="462"/>
        <end position="487"/>
    </location>
</feature>
<gene>
    <name evidence="3" type="ORF">AVDCRST_MAG83-770</name>
</gene>
<dbReference type="PANTHER" id="PTHR32309">
    <property type="entry name" value="TYROSINE-PROTEIN KINASE"/>
    <property type="match status" value="1"/>
</dbReference>
<feature type="transmembrane region" description="Helical" evidence="2">
    <location>
        <begin position="220"/>
        <end position="238"/>
    </location>
</feature>
<sequence>MDEKSSLGMGHYLAVLRRHWKTVVAAMLIGLLLALAYLLTGGARVTASALVNVNVIVSDPFNPSRPASGLLDTATEGEIASSYVVASEASKEVPGGDSTADLRNNVDVKTGSDGTTALISYSSRTEARAVDGADAMAASYLAYRQDQADARRTTMRNQLEEQLAGLTTSLAAPGADRVTLTNRISNIESEINELNAIDTTGGTVITPAAESPVSTNYTRVLGSGLAGGLVAGVLLAFLSHALRRRVNDGYDVEQAGTGPVLAELVSPEPTLPARGAELDAYRAVRERLFAGRGPVTALAVIDATSGRAFYPVAPNLSVVLAQAGFEVELVLMGTTPEEMELMTEALQLRFGANEGGAEVLVSESVPGLRVVEAVRGTDRDADDYVTDAVRRRFLARKDSLPVVVLALPADAPSASRMAAARLAGAAVLTVEGGRTRREEAEVTATELAGVRAELLGTLLVRGGRRMPRTPRSAEQKARRRAPEPVAS</sequence>
<dbReference type="EMBL" id="CADCTE010000052">
    <property type="protein sequence ID" value="CAA9224622.1"/>
    <property type="molecule type" value="Genomic_DNA"/>
</dbReference>
<feature type="transmembrane region" description="Helical" evidence="2">
    <location>
        <begin position="20"/>
        <end position="39"/>
    </location>
</feature>
<proteinExistence type="predicted"/>
<reference evidence="3" key="1">
    <citation type="submission" date="2020-02" db="EMBL/GenBank/DDBJ databases">
        <authorList>
            <person name="Meier V. D."/>
        </authorList>
    </citation>
    <scope>NUCLEOTIDE SEQUENCE</scope>
    <source>
        <strain evidence="3">AVDCRST_MAG83</strain>
    </source>
</reference>
<evidence type="ECO:0008006" key="4">
    <source>
        <dbReference type="Google" id="ProtNLM"/>
    </source>
</evidence>
<dbReference type="RefSeq" id="WP_294565124.1">
    <property type="nucleotide sequence ID" value="NZ_CADCTE010000052.1"/>
</dbReference>
<dbReference type="AlphaFoldDB" id="A0A6J4HJ16"/>
<evidence type="ECO:0000313" key="3">
    <source>
        <dbReference type="EMBL" id="CAA9224622.1"/>
    </source>
</evidence>
<keyword evidence="2" id="KW-0472">Membrane</keyword>
<organism evidence="3">
    <name type="scientific">uncultured Arthrobacter sp</name>
    <dbReference type="NCBI Taxonomy" id="114050"/>
    <lineage>
        <taxon>Bacteria</taxon>
        <taxon>Bacillati</taxon>
        <taxon>Actinomycetota</taxon>
        <taxon>Actinomycetes</taxon>
        <taxon>Micrococcales</taxon>
        <taxon>Micrococcaceae</taxon>
        <taxon>Arthrobacter</taxon>
        <taxon>environmental samples</taxon>
    </lineage>
</organism>
<feature type="compositionally biased region" description="Basic and acidic residues" evidence="1">
    <location>
        <begin position="471"/>
        <end position="487"/>
    </location>
</feature>
<keyword evidence="2" id="KW-0812">Transmembrane</keyword>
<evidence type="ECO:0000256" key="1">
    <source>
        <dbReference type="SAM" id="MobiDB-lite"/>
    </source>
</evidence>
<evidence type="ECO:0000256" key="2">
    <source>
        <dbReference type="SAM" id="Phobius"/>
    </source>
</evidence>
<dbReference type="PANTHER" id="PTHR32309:SF31">
    <property type="entry name" value="CAPSULAR EXOPOLYSACCHARIDE FAMILY"/>
    <property type="match status" value="1"/>
</dbReference>